<gene>
    <name evidence="2" type="ORF">F2Q69_00001408</name>
</gene>
<feature type="region of interest" description="Disordered" evidence="1">
    <location>
        <begin position="124"/>
        <end position="143"/>
    </location>
</feature>
<protein>
    <submittedName>
        <fullName evidence="2">Uncharacterized protein</fullName>
    </submittedName>
</protein>
<organism evidence="2 3">
    <name type="scientific">Brassica cretica</name>
    <name type="common">Mustard</name>
    <dbReference type="NCBI Taxonomy" id="69181"/>
    <lineage>
        <taxon>Eukaryota</taxon>
        <taxon>Viridiplantae</taxon>
        <taxon>Streptophyta</taxon>
        <taxon>Embryophyta</taxon>
        <taxon>Tracheophyta</taxon>
        <taxon>Spermatophyta</taxon>
        <taxon>Magnoliopsida</taxon>
        <taxon>eudicotyledons</taxon>
        <taxon>Gunneridae</taxon>
        <taxon>Pentapetalae</taxon>
        <taxon>rosids</taxon>
        <taxon>malvids</taxon>
        <taxon>Brassicales</taxon>
        <taxon>Brassicaceae</taxon>
        <taxon>Brassiceae</taxon>
        <taxon>Brassica</taxon>
    </lineage>
</organism>
<comment type="caution">
    <text evidence="2">The sequence shown here is derived from an EMBL/GenBank/DDBJ whole genome shotgun (WGS) entry which is preliminary data.</text>
</comment>
<dbReference type="EMBL" id="QGKX02001521">
    <property type="protein sequence ID" value="KAF3506852.1"/>
    <property type="molecule type" value="Genomic_DNA"/>
</dbReference>
<sequence length="143" mass="17237">MNEVRKLITWVVISVRTETLVGGEAVRTESRRRRREDRDSRRPWWVCIVLLPENTRSDGGGAFRTERETSSVVGLEPSCDGTKEALSLVMGFDRWRRRRRRRRRHEERENRRLRDGFRSLLRHEEEEKTKTNARRRISMEDRC</sequence>
<proteinExistence type="predicted"/>
<evidence type="ECO:0000313" key="2">
    <source>
        <dbReference type="EMBL" id="KAF3506852.1"/>
    </source>
</evidence>
<dbReference type="Proteomes" id="UP000712600">
    <property type="component" value="Unassembled WGS sequence"/>
</dbReference>
<reference evidence="2" key="1">
    <citation type="submission" date="2019-12" db="EMBL/GenBank/DDBJ databases">
        <title>Genome sequencing and annotation of Brassica cretica.</title>
        <authorList>
            <person name="Studholme D.J."/>
            <person name="Sarris P."/>
        </authorList>
    </citation>
    <scope>NUCLEOTIDE SEQUENCE</scope>
    <source>
        <strain evidence="2">PFS-109/04</strain>
        <tissue evidence="2">Leaf</tissue>
    </source>
</reference>
<name>A0A8S9NZZ5_BRACR</name>
<evidence type="ECO:0000256" key="1">
    <source>
        <dbReference type="SAM" id="MobiDB-lite"/>
    </source>
</evidence>
<accession>A0A8S9NZZ5</accession>
<evidence type="ECO:0000313" key="3">
    <source>
        <dbReference type="Proteomes" id="UP000712600"/>
    </source>
</evidence>
<dbReference type="AlphaFoldDB" id="A0A8S9NZZ5"/>